<evidence type="ECO:0000313" key="7">
    <source>
        <dbReference type="EMBL" id="EKB47886.1"/>
    </source>
</evidence>
<keyword evidence="2" id="KW-1003">Cell membrane</keyword>
<feature type="transmembrane region" description="Helical" evidence="6">
    <location>
        <begin position="297"/>
        <end position="322"/>
    </location>
</feature>
<evidence type="ECO:0008006" key="9">
    <source>
        <dbReference type="Google" id="ProtNLM"/>
    </source>
</evidence>
<feature type="transmembrane region" description="Helical" evidence="6">
    <location>
        <begin position="220"/>
        <end position="244"/>
    </location>
</feature>
<evidence type="ECO:0000256" key="5">
    <source>
        <dbReference type="ARBA" id="ARBA00023136"/>
    </source>
</evidence>
<dbReference type="NCBIfam" id="TIGR00374">
    <property type="entry name" value="flippase-like domain"/>
    <property type="match status" value="1"/>
</dbReference>
<sequence>MRLNYKQWIQVAISLGVAIWIFWFLYKDISLESLQRALRETSFSWIGLSILVSLLGYWIRAWRWKLLISAGDQIQVSTWRTFVALMIGYLANLLVPRAGEVARCGVLSKTQEEPMGKLLGTVILERTIDLLFMLIVIALAFLMESRLFLSLISDLLSWENLSARISNYLPLLIGGLIITGIFFYFVFHKYRERSFFRKVRHFLRDMTKGLISVQKVRNQWGFWMSSVALWIIYYLMMLFVAWAIPSTASLSLSAVLLVMVMGSIGMVAPVQGGIGTFHALVAFILMAFGLNEEEGKIFAVIIHSSQVLTIVVAGLIMLGFFFKIDAKKASKSY</sequence>
<dbReference type="OrthoDB" id="9812094at2"/>
<feature type="transmembrane region" description="Helical" evidence="6">
    <location>
        <begin position="42"/>
        <end position="59"/>
    </location>
</feature>
<name>K1KZF6_CECL9</name>
<evidence type="ECO:0000256" key="2">
    <source>
        <dbReference type="ARBA" id="ARBA00022475"/>
    </source>
</evidence>
<dbReference type="PANTHER" id="PTHR39087">
    <property type="entry name" value="UPF0104 MEMBRANE PROTEIN MJ1595"/>
    <property type="match status" value="1"/>
</dbReference>
<dbReference type="AlphaFoldDB" id="K1KZF6"/>
<comment type="subcellular location">
    <subcellularLocation>
        <location evidence="1">Cell membrane</location>
        <topology evidence="1">Multi-pass membrane protein</topology>
    </subcellularLocation>
</comment>
<keyword evidence="5 6" id="KW-0472">Membrane</keyword>
<dbReference type="InterPro" id="IPR022791">
    <property type="entry name" value="L-PG_synthase/AglD"/>
</dbReference>
<dbReference type="RefSeq" id="WP_009186519.1">
    <property type="nucleotide sequence ID" value="NZ_AMGM01000083.1"/>
</dbReference>
<organism evidence="7 8">
    <name type="scientific">Cecembia lonarensis (strain CCUG 58316 / KCTC 22772 / LW9)</name>
    <dbReference type="NCBI Taxonomy" id="1225176"/>
    <lineage>
        <taxon>Bacteria</taxon>
        <taxon>Pseudomonadati</taxon>
        <taxon>Bacteroidota</taxon>
        <taxon>Cytophagia</taxon>
        <taxon>Cytophagales</taxon>
        <taxon>Cyclobacteriaceae</taxon>
        <taxon>Cecembia</taxon>
    </lineage>
</organism>
<gene>
    <name evidence="7" type="ORF">B879_03503</name>
</gene>
<feature type="transmembrane region" description="Helical" evidence="6">
    <location>
        <begin position="130"/>
        <end position="148"/>
    </location>
</feature>
<keyword evidence="4 6" id="KW-1133">Transmembrane helix</keyword>
<evidence type="ECO:0000256" key="6">
    <source>
        <dbReference type="SAM" id="Phobius"/>
    </source>
</evidence>
<evidence type="ECO:0000313" key="8">
    <source>
        <dbReference type="Proteomes" id="UP000004478"/>
    </source>
</evidence>
<dbReference type="PANTHER" id="PTHR39087:SF2">
    <property type="entry name" value="UPF0104 MEMBRANE PROTEIN MJ1595"/>
    <property type="match status" value="1"/>
</dbReference>
<protein>
    <recommendedName>
        <fullName evidence="9">Dolichol-P-glucose synthetase</fullName>
    </recommendedName>
</protein>
<keyword evidence="3 6" id="KW-0812">Transmembrane</keyword>
<accession>K1KZF6</accession>
<dbReference type="Proteomes" id="UP000004478">
    <property type="component" value="Unassembled WGS sequence"/>
</dbReference>
<dbReference type="GO" id="GO:0005886">
    <property type="term" value="C:plasma membrane"/>
    <property type="evidence" value="ECO:0007669"/>
    <property type="project" value="UniProtKB-SubCell"/>
</dbReference>
<feature type="transmembrane region" description="Helical" evidence="6">
    <location>
        <begin position="168"/>
        <end position="187"/>
    </location>
</feature>
<keyword evidence="8" id="KW-1185">Reference proteome</keyword>
<evidence type="ECO:0000256" key="4">
    <source>
        <dbReference type="ARBA" id="ARBA00022989"/>
    </source>
</evidence>
<feature type="transmembrane region" description="Helical" evidence="6">
    <location>
        <begin position="7"/>
        <end position="26"/>
    </location>
</feature>
<feature type="transmembrane region" description="Helical" evidence="6">
    <location>
        <begin position="274"/>
        <end position="291"/>
    </location>
</feature>
<dbReference type="EMBL" id="AMGM01000083">
    <property type="protein sequence ID" value="EKB47886.1"/>
    <property type="molecule type" value="Genomic_DNA"/>
</dbReference>
<reference evidence="7 8" key="1">
    <citation type="journal article" date="2012" name="J. Bacteriol.">
        <title>Draft Genome Sequence of Cecembia lonarensis Strain LW9T, Isolated from Lonar Lake, a Haloalkaline Lake in India.</title>
        <authorList>
            <person name="Shivaji S."/>
            <person name="Ara S."/>
            <person name="Singh A."/>
            <person name="Pinnaka A.K."/>
        </authorList>
    </citation>
    <scope>NUCLEOTIDE SEQUENCE [LARGE SCALE GENOMIC DNA]</scope>
    <source>
        <strain evidence="7 8">LW9</strain>
    </source>
</reference>
<dbReference type="Pfam" id="PF03706">
    <property type="entry name" value="LPG_synthase_TM"/>
    <property type="match status" value="1"/>
</dbReference>
<comment type="caution">
    <text evidence="7">The sequence shown here is derived from an EMBL/GenBank/DDBJ whole genome shotgun (WGS) entry which is preliminary data.</text>
</comment>
<evidence type="ECO:0000256" key="3">
    <source>
        <dbReference type="ARBA" id="ARBA00022692"/>
    </source>
</evidence>
<evidence type="ECO:0000256" key="1">
    <source>
        <dbReference type="ARBA" id="ARBA00004651"/>
    </source>
</evidence>
<proteinExistence type="predicted"/>
<feature type="transmembrane region" description="Helical" evidence="6">
    <location>
        <begin position="250"/>
        <end position="267"/>
    </location>
</feature>